<reference evidence="1" key="1">
    <citation type="submission" date="2023-03" db="EMBL/GenBank/DDBJ databases">
        <title>Edaphobacter sp.</title>
        <authorList>
            <person name="Huber K.J."/>
            <person name="Papendorf J."/>
            <person name="Pilke C."/>
            <person name="Bunk B."/>
            <person name="Sproeer C."/>
            <person name="Pester M."/>
        </authorList>
    </citation>
    <scope>NUCLEOTIDE SEQUENCE</scope>
    <source>
        <strain evidence="1">DSM 109919</strain>
    </source>
</reference>
<dbReference type="RefSeq" id="WP_348266138.1">
    <property type="nucleotide sequence ID" value="NZ_CP121194.1"/>
</dbReference>
<dbReference type="KEGG" id="epl:P4G45_08970"/>
<evidence type="ECO:0000313" key="1">
    <source>
        <dbReference type="EMBL" id="XBH08629.1"/>
    </source>
</evidence>
<protein>
    <submittedName>
        <fullName evidence="1">Uncharacterized protein</fullName>
    </submittedName>
</protein>
<name>A0AAU7CT40_9BACT</name>
<dbReference type="EMBL" id="CP121194">
    <property type="protein sequence ID" value="XBH08629.1"/>
    <property type="molecule type" value="Genomic_DNA"/>
</dbReference>
<dbReference type="AlphaFoldDB" id="A0AAU7CT40"/>
<organism evidence="1">
    <name type="scientific">Edaphobacter paludis</name>
    <dbReference type="NCBI Taxonomy" id="3035702"/>
    <lineage>
        <taxon>Bacteria</taxon>
        <taxon>Pseudomonadati</taxon>
        <taxon>Acidobacteriota</taxon>
        <taxon>Terriglobia</taxon>
        <taxon>Terriglobales</taxon>
        <taxon>Acidobacteriaceae</taxon>
        <taxon>Edaphobacter</taxon>
    </lineage>
</organism>
<proteinExistence type="predicted"/>
<gene>
    <name evidence="1" type="ORF">P4G45_08970</name>
</gene>
<sequence length="59" mass="6512">MAEIEALRLFIEQDEQVLISLKKKQETAIFEHVAPKGFRAATGRESVISEAQTARGAVV</sequence>
<accession>A0AAU7CT40</accession>